<sequence>MKRNFTYSLGFTLIELMIVVVIVAIFAAVAIPSYQAYVLRADASRAQQQMQQIAVQLARQKARNFNYIGFSTGATAPVTLPVGATGSAIKYKITVRDGDDTTKPLTDPAALGQNWVIRAEASDPNNFTYLFGSNGLRCKNKATSNVTYITCGTGAEPW</sequence>
<dbReference type="InterPro" id="IPR045584">
    <property type="entry name" value="Pilin-like"/>
</dbReference>
<dbReference type="RefSeq" id="WP_198072000.1">
    <property type="nucleotide sequence ID" value="NZ_CP065820.1"/>
</dbReference>
<organism evidence="2 3">
    <name type="scientific">Acinetobacter seifertii</name>
    <dbReference type="NCBI Taxonomy" id="1530123"/>
    <lineage>
        <taxon>Bacteria</taxon>
        <taxon>Pseudomonadati</taxon>
        <taxon>Pseudomonadota</taxon>
        <taxon>Gammaproteobacteria</taxon>
        <taxon>Moraxellales</taxon>
        <taxon>Moraxellaceae</taxon>
        <taxon>Acinetobacter</taxon>
        <taxon>Acinetobacter calcoaceticus/baumannii complex</taxon>
    </lineage>
</organism>
<dbReference type="NCBIfam" id="TIGR02532">
    <property type="entry name" value="IV_pilin_GFxxxE"/>
    <property type="match status" value="1"/>
</dbReference>
<gene>
    <name evidence="2" type="ORF">I6L30_12640</name>
</gene>
<keyword evidence="1" id="KW-0812">Transmembrane</keyword>
<keyword evidence="3" id="KW-1185">Reference proteome</keyword>
<dbReference type="GeneID" id="60734606"/>
<protein>
    <submittedName>
        <fullName evidence="2">Prepilin-type N-terminal cleavage/methylation domain-containing protein</fullName>
    </submittedName>
</protein>
<dbReference type="Pfam" id="PF07963">
    <property type="entry name" value="N_methyl"/>
    <property type="match status" value="1"/>
</dbReference>
<dbReference type="PANTHER" id="PTHR30093:SF47">
    <property type="entry name" value="TYPE IV PILUS NON-CORE MINOR PILIN PILE"/>
    <property type="match status" value="1"/>
</dbReference>
<keyword evidence="1" id="KW-0472">Membrane</keyword>
<dbReference type="PANTHER" id="PTHR30093">
    <property type="entry name" value="GENERAL SECRETION PATHWAY PROTEIN G"/>
    <property type="match status" value="1"/>
</dbReference>
<evidence type="ECO:0000313" key="2">
    <source>
        <dbReference type="EMBL" id="QXB45284.1"/>
    </source>
</evidence>
<dbReference type="InterPro" id="IPR012902">
    <property type="entry name" value="N_methyl_site"/>
</dbReference>
<feature type="transmembrane region" description="Helical" evidence="1">
    <location>
        <begin position="7"/>
        <end position="31"/>
    </location>
</feature>
<accession>A0ABX8L2R0</accession>
<dbReference type="EMBL" id="CP077365">
    <property type="protein sequence ID" value="QXB45284.1"/>
    <property type="molecule type" value="Genomic_DNA"/>
</dbReference>
<reference evidence="2 3" key="1">
    <citation type="submission" date="2021-06" db="EMBL/GenBank/DDBJ databases">
        <title>FDA dAtabase for Regulatory Grade micrObial Sequences (FDA-ARGOS): Supporting development and validation of Infectious Disease Dx tests.</title>
        <authorList>
            <person name="Sproer C."/>
            <person name="Gronow S."/>
            <person name="Severitt S."/>
            <person name="Schroder I."/>
            <person name="Tallon L."/>
            <person name="Sadzewicz L."/>
            <person name="Zhao X."/>
            <person name="Boylan J."/>
            <person name="Ott S."/>
            <person name="Bowen H."/>
            <person name="Vavikolanu K."/>
            <person name="Mehta A."/>
            <person name="Aluvathingal J."/>
            <person name="Nadendla S."/>
            <person name="Lowell S."/>
            <person name="Myers T."/>
            <person name="Yan Y."/>
        </authorList>
    </citation>
    <scope>NUCLEOTIDE SEQUENCE [LARGE SCALE GENOMIC DNA]</scope>
    <source>
        <strain evidence="2 3">FDAARGOS 1400</strain>
    </source>
</reference>
<dbReference type="Pfam" id="PF16732">
    <property type="entry name" value="ComP_DUS"/>
    <property type="match status" value="1"/>
</dbReference>
<dbReference type="InterPro" id="IPR031982">
    <property type="entry name" value="PilE-like"/>
</dbReference>
<evidence type="ECO:0000256" key="1">
    <source>
        <dbReference type="SAM" id="Phobius"/>
    </source>
</evidence>
<dbReference type="SUPFAM" id="SSF54523">
    <property type="entry name" value="Pili subunits"/>
    <property type="match status" value="1"/>
</dbReference>
<proteinExistence type="predicted"/>
<dbReference type="Gene3D" id="3.30.700.10">
    <property type="entry name" value="Glycoprotein, Type 4 Pilin"/>
    <property type="match status" value="1"/>
</dbReference>
<name>A0ABX8L2R0_9GAMM</name>
<dbReference type="Proteomes" id="UP000683517">
    <property type="component" value="Chromosome"/>
</dbReference>
<keyword evidence="1" id="KW-1133">Transmembrane helix</keyword>
<evidence type="ECO:0000313" key="3">
    <source>
        <dbReference type="Proteomes" id="UP000683517"/>
    </source>
</evidence>